<evidence type="ECO:0000313" key="1">
    <source>
        <dbReference type="EMBL" id="KIK02966.1"/>
    </source>
</evidence>
<proteinExistence type="predicted"/>
<organism evidence="1 2">
    <name type="scientific">Laccaria amethystina LaAM-08-1</name>
    <dbReference type="NCBI Taxonomy" id="1095629"/>
    <lineage>
        <taxon>Eukaryota</taxon>
        <taxon>Fungi</taxon>
        <taxon>Dikarya</taxon>
        <taxon>Basidiomycota</taxon>
        <taxon>Agaricomycotina</taxon>
        <taxon>Agaricomycetes</taxon>
        <taxon>Agaricomycetidae</taxon>
        <taxon>Agaricales</taxon>
        <taxon>Agaricineae</taxon>
        <taxon>Hydnangiaceae</taxon>
        <taxon>Laccaria</taxon>
    </lineage>
</organism>
<dbReference type="OrthoDB" id="3256358at2759"/>
<protein>
    <submittedName>
        <fullName evidence="1">Uncharacterized protein</fullName>
    </submittedName>
</protein>
<keyword evidence="2" id="KW-1185">Reference proteome</keyword>
<sequence length="56" mass="6472">MRRFTGMNLEVAEFLVTRVFCILADPEDDSQRIGAAEFGDWVRRLPTLMRRGSDIL</sequence>
<dbReference type="AlphaFoldDB" id="A0A0C9XDQ8"/>
<reference evidence="1 2" key="1">
    <citation type="submission" date="2014-04" db="EMBL/GenBank/DDBJ databases">
        <authorList>
            <consortium name="DOE Joint Genome Institute"/>
            <person name="Kuo A."/>
            <person name="Kohler A."/>
            <person name="Nagy L.G."/>
            <person name="Floudas D."/>
            <person name="Copeland A."/>
            <person name="Barry K.W."/>
            <person name="Cichocki N."/>
            <person name="Veneault-Fourrey C."/>
            <person name="LaButti K."/>
            <person name="Lindquist E.A."/>
            <person name="Lipzen A."/>
            <person name="Lundell T."/>
            <person name="Morin E."/>
            <person name="Murat C."/>
            <person name="Sun H."/>
            <person name="Tunlid A."/>
            <person name="Henrissat B."/>
            <person name="Grigoriev I.V."/>
            <person name="Hibbett D.S."/>
            <person name="Martin F."/>
            <person name="Nordberg H.P."/>
            <person name="Cantor M.N."/>
            <person name="Hua S.X."/>
        </authorList>
    </citation>
    <scope>NUCLEOTIDE SEQUENCE [LARGE SCALE GENOMIC DNA]</scope>
    <source>
        <strain evidence="1 2">LaAM-08-1</strain>
    </source>
</reference>
<dbReference type="EMBL" id="KN838585">
    <property type="protein sequence ID" value="KIK02966.1"/>
    <property type="molecule type" value="Genomic_DNA"/>
</dbReference>
<dbReference type="Proteomes" id="UP000054477">
    <property type="component" value="Unassembled WGS sequence"/>
</dbReference>
<gene>
    <name evidence="1" type="ORF">K443DRAFT_131609</name>
</gene>
<dbReference type="HOGENOM" id="CLU_3014531_0_0_1"/>
<reference evidence="2" key="2">
    <citation type="submission" date="2015-01" db="EMBL/GenBank/DDBJ databases">
        <title>Evolutionary Origins and Diversification of the Mycorrhizal Mutualists.</title>
        <authorList>
            <consortium name="DOE Joint Genome Institute"/>
            <consortium name="Mycorrhizal Genomics Consortium"/>
            <person name="Kohler A."/>
            <person name="Kuo A."/>
            <person name="Nagy L.G."/>
            <person name="Floudas D."/>
            <person name="Copeland A."/>
            <person name="Barry K.W."/>
            <person name="Cichocki N."/>
            <person name="Veneault-Fourrey C."/>
            <person name="LaButti K."/>
            <person name="Lindquist E.A."/>
            <person name="Lipzen A."/>
            <person name="Lundell T."/>
            <person name="Morin E."/>
            <person name="Murat C."/>
            <person name="Riley R."/>
            <person name="Ohm R."/>
            <person name="Sun H."/>
            <person name="Tunlid A."/>
            <person name="Henrissat B."/>
            <person name="Grigoriev I.V."/>
            <person name="Hibbett D.S."/>
            <person name="Martin F."/>
        </authorList>
    </citation>
    <scope>NUCLEOTIDE SEQUENCE [LARGE SCALE GENOMIC DNA]</scope>
    <source>
        <strain evidence="2">LaAM-08-1</strain>
    </source>
</reference>
<evidence type="ECO:0000313" key="2">
    <source>
        <dbReference type="Proteomes" id="UP000054477"/>
    </source>
</evidence>
<name>A0A0C9XDQ8_9AGAR</name>
<dbReference type="STRING" id="1095629.A0A0C9XDQ8"/>
<accession>A0A0C9XDQ8</accession>